<dbReference type="Pfam" id="PF03147">
    <property type="entry name" value="FDX-ACB"/>
    <property type="match status" value="1"/>
</dbReference>
<evidence type="ECO:0000256" key="2">
    <source>
        <dbReference type="ARBA" id="ARBA00012814"/>
    </source>
</evidence>
<dbReference type="InterPro" id="IPR045864">
    <property type="entry name" value="aa-tRNA-synth_II/BPL/LPL"/>
</dbReference>
<dbReference type="EC" id="6.1.1.20" evidence="2"/>
<dbReference type="Gene3D" id="3.30.930.10">
    <property type="entry name" value="Bira Bifunctional Protein, Domain 2"/>
    <property type="match status" value="1"/>
</dbReference>
<evidence type="ECO:0000256" key="3">
    <source>
        <dbReference type="ARBA" id="ARBA00022598"/>
    </source>
</evidence>
<dbReference type="InterPro" id="IPR041616">
    <property type="entry name" value="PheRS_beta_core"/>
</dbReference>
<evidence type="ECO:0000256" key="6">
    <source>
        <dbReference type="ARBA" id="ARBA00022840"/>
    </source>
</evidence>
<dbReference type="InterPro" id="IPR005121">
    <property type="entry name" value="Fdx_antiC-bd"/>
</dbReference>
<dbReference type="InterPro" id="IPR009061">
    <property type="entry name" value="DNA-bd_dom_put_sf"/>
</dbReference>
<dbReference type="SMART" id="SM00873">
    <property type="entry name" value="B3_4"/>
    <property type="match status" value="1"/>
</dbReference>
<accession>A0A8F0FAR8</accession>
<dbReference type="SUPFAM" id="SSF54991">
    <property type="entry name" value="Anticodon-binding domain of PheRS"/>
    <property type="match status" value="1"/>
</dbReference>
<dbReference type="InterPro" id="IPR005147">
    <property type="entry name" value="tRNA_synthase_B5-dom"/>
</dbReference>
<feature type="domain" description="B5" evidence="11">
    <location>
        <begin position="370"/>
        <end position="452"/>
    </location>
</feature>
<dbReference type="SUPFAM" id="SSF55681">
    <property type="entry name" value="Class II aaRS and biotin synthetases"/>
    <property type="match status" value="1"/>
</dbReference>
<evidence type="ECO:0000259" key="11">
    <source>
        <dbReference type="PROSITE" id="PS51483"/>
    </source>
</evidence>
<dbReference type="SUPFAM" id="SSF56037">
    <property type="entry name" value="PheT/TilS domain"/>
    <property type="match status" value="1"/>
</dbReference>
<dbReference type="GO" id="GO:0005524">
    <property type="term" value="F:ATP binding"/>
    <property type="evidence" value="ECO:0007669"/>
    <property type="project" value="UniProtKB-KW"/>
</dbReference>
<proteinExistence type="predicted"/>
<evidence type="ECO:0000313" key="12">
    <source>
        <dbReference type="EMBL" id="QWK43750.1"/>
    </source>
</evidence>
<dbReference type="GO" id="GO:0009328">
    <property type="term" value="C:phenylalanine-tRNA ligase complex"/>
    <property type="evidence" value="ECO:0007669"/>
    <property type="project" value="TreeGrafter"/>
</dbReference>
<dbReference type="PROSITE" id="PS51483">
    <property type="entry name" value="B5"/>
    <property type="match status" value="1"/>
</dbReference>
<evidence type="ECO:0000256" key="9">
    <source>
        <dbReference type="ARBA" id="ARBA00023146"/>
    </source>
</evidence>
<keyword evidence="4" id="KW-0479">Metal-binding</keyword>
<name>A0A8F0FAR8_9PHAE</name>
<dbReference type="Gene3D" id="3.30.70.380">
    <property type="entry name" value="Ferrodoxin-fold anticodon-binding domain"/>
    <property type="match status" value="1"/>
</dbReference>
<dbReference type="SMART" id="SM00896">
    <property type="entry name" value="FDX-ACB"/>
    <property type="match status" value="1"/>
</dbReference>
<dbReference type="SMART" id="SM00874">
    <property type="entry name" value="B5"/>
    <property type="match status" value="1"/>
</dbReference>
<keyword evidence="5" id="KW-0547">Nucleotide-binding</keyword>
<dbReference type="PANTHER" id="PTHR10947:SF0">
    <property type="entry name" value="PHENYLALANINE--TRNA LIGASE BETA SUBUNIT"/>
    <property type="match status" value="1"/>
</dbReference>
<dbReference type="SUPFAM" id="SSF46955">
    <property type="entry name" value="Putative DNA-binding domain"/>
    <property type="match status" value="2"/>
</dbReference>
<sequence length="768" mass="89777">MYISLKWVQEIIGLQNITLNNLLDRLTLAGFEIESIDNKKLFKNNDIILDISFTANRADVANIKGLMNEIITLFNSNLFLQTPINIKPLILLDLDKKNLNLTKNFYTQEINYNCLLKDLNFKFSNQYELLRSKYYLWEHYLQKKSFSKSLKNINSQELIDSNKSLTLFSIKSQKLKVSESPYWIKKRLISMNFKPINNIIDTIHYLLIETGQVFFTFDLKILEDLTSTSNMVFVPKYATNECLFPISESKIINLNSNILTLTINNKIVSIAGLAQNFNTLVNHNTSQILLQCGLYNPKEVKKSSKNLGLRTDYSLKLERQTDLNLIEQAYLRLTHIFWTQNVKFEQPVNKNNNVFSQKKNSSLLYRYIKQSESKIKIIYKNINQLIGPYKKLTNLSNFQIIRNLKLLNFKISFQTDQNCYIVVPLARQLDIEQEVDIIEEIVRIIGFNKFKPIEQNTTQFGQLTKMEKFKRRLRKYFLNLGFNESVHSILVKNKFPEQTKLENPLFNESSVLRLSLLSGLIEKVKYNQKNVGESFETFELGRVYKFLANGNKKELEVISGIFGGKIFRSNWDIESSSINWFEAKGLLENLFEKLNLSVDWVQPSISARGVTHFHPNRTTNLFIGKQIIGTFGQMHPSLALNYSLDKKTYLFEFNTELLNHFWQSKTSISYKPYSSYPISYVDLSFIVKKSLFFDEIKNRMLLIGRPLIKAVDLFDYYSKEPIKKDYCSLTFKLQFQSETRTLVNSEVTKIVKSIIFDLEENFDIKFQE</sequence>
<keyword evidence="3" id="KW-0436">Ligase</keyword>
<evidence type="ECO:0000259" key="10">
    <source>
        <dbReference type="PROSITE" id="PS51447"/>
    </source>
</evidence>
<dbReference type="EMBL" id="MZ156041">
    <property type="protein sequence ID" value="QWK43750.1"/>
    <property type="molecule type" value="Genomic_DNA"/>
</dbReference>
<dbReference type="PANTHER" id="PTHR10947">
    <property type="entry name" value="PHENYLALANYL-TRNA SYNTHETASE BETA CHAIN AND LEUCINE-RICH REPEAT-CONTAINING PROTEIN 47"/>
    <property type="match status" value="1"/>
</dbReference>
<reference evidence="12" key="1">
    <citation type="journal article" date="2021" name="Genome Biol. Evol.">
        <title>Genomic rearrangements and sequence evolution across brown algal organelles.</title>
        <authorList>
            <person name="Starko S."/>
            <person name="Bringloe T.T."/>
            <person name="Gomez M.S."/>
            <person name="Darby H."/>
            <person name="Graham S.W."/>
            <person name="Martone P.T."/>
        </authorList>
    </citation>
    <scope>NUCLEOTIDE SEQUENCE</scope>
</reference>
<keyword evidence="8" id="KW-0648">Protein biosynthesis</keyword>
<dbReference type="GO" id="GO:0000287">
    <property type="term" value="F:magnesium ion binding"/>
    <property type="evidence" value="ECO:0007669"/>
    <property type="project" value="InterPro"/>
</dbReference>
<dbReference type="InterPro" id="IPR020825">
    <property type="entry name" value="Phe-tRNA_synthase-like_B3/B4"/>
</dbReference>
<dbReference type="GO" id="GO:0006432">
    <property type="term" value="P:phenylalanyl-tRNA aminoacylation"/>
    <property type="evidence" value="ECO:0007669"/>
    <property type="project" value="InterPro"/>
</dbReference>
<dbReference type="InterPro" id="IPR045060">
    <property type="entry name" value="Phe-tRNA-ligase_IIc_bsu"/>
</dbReference>
<evidence type="ECO:0000256" key="4">
    <source>
        <dbReference type="ARBA" id="ARBA00022723"/>
    </source>
</evidence>
<dbReference type="AlphaFoldDB" id="A0A8F0FAR8"/>
<keyword evidence="6" id="KW-0067">ATP-binding</keyword>
<dbReference type="Gene3D" id="3.50.40.10">
    <property type="entry name" value="Phenylalanyl-trna Synthetase, Chain B, domain 3"/>
    <property type="match status" value="1"/>
</dbReference>
<evidence type="ECO:0000256" key="1">
    <source>
        <dbReference type="ARBA" id="ARBA00001946"/>
    </source>
</evidence>
<evidence type="ECO:0000256" key="5">
    <source>
        <dbReference type="ARBA" id="ARBA00022741"/>
    </source>
</evidence>
<dbReference type="GO" id="GO:0004826">
    <property type="term" value="F:phenylalanine-tRNA ligase activity"/>
    <property type="evidence" value="ECO:0007669"/>
    <property type="project" value="UniProtKB-EC"/>
</dbReference>
<gene>
    <name evidence="12" type="primary">syfB</name>
</gene>
<dbReference type="InterPro" id="IPR005146">
    <property type="entry name" value="B3/B4_tRNA-bd"/>
</dbReference>
<geneLocation type="plastid" evidence="12"/>
<dbReference type="Gene3D" id="3.30.56.10">
    <property type="match status" value="2"/>
</dbReference>
<keyword evidence="7" id="KW-0460">Magnesium</keyword>
<keyword evidence="9 12" id="KW-0030">Aminoacyl-tRNA synthetase</keyword>
<protein>
    <recommendedName>
        <fullName evidence="2">phenylalanine--tRNA ligase</fullName>
        <ecNumber evidence="2">6.1.1.20</ecNumber>
    </recommendedName>
</protein>
<dbReference type="Pfam" id="PF03484">
    <property type="entry name" value="B5"/>
    <property type="match status" value="1"/>
</dbReference>
<organism evidence="12">
    <name type="scientific">Desmarestia aculeata</name>
    <dbReference type="NCBI Taxonomy" id="62298"/>
    <lineage>
        <taxon>Eukaryota</taxon>
        <taxon>Sar</taxon>
        <taxon>Stramenopiles</taxon>
        <taxon>Ochrophyta</taxon>
        <taxon>PX clade</taxon>
        <taxon>Phaeophyceae</taxon>
        <taxon>Desmarestiales</taxon>
        <taxon>Desmarestiaceae</taxon>
        <taxon>Desmarestia</taxon>
    </lineage>
</organism>
<dbReference type="InterPro" id="IPR036690">
    <property type="entry name" value="Fdx_antiC-bd_sf"/>
</dbReference>
<dbReference type="PROSITE" id="PS51447">
    <property type="entry name" value="FDX_ACB"/>
    <property type="match status" value="1"/>
</dbReference>
<dbReference type="Pfam" id="PF03483">
    <property type="entry name" value="B3_4"/>
    <property type="match status" value="1"/>
</dbReference>
<comment type="cofactor">
    <cofactor evidence="1">
        <name>Mg(2+)</name>
        <dbReference type="ChEBI" id="CHEBI:18420"/>
    </cofactor>
</comment>
<dbReference type="Pfam" id="PF17759">
    <property type="entry name" value="tRNA_synthFbeta"/>
    <property type="match status" value="1"/>
</dbReference>
<dbReference type="GO" id="GO:0003723">
    <property type="term" value="F:RNA binding"/>
    <property type="evidence" value="ECO:0007669"/>
    <property type="project" value="InterPro"/>
</dbReference>
<evidence type="ECO:0000256" key="8">
    <source>
        <dbReference type="ARBA" id="ARBA00022917"/>
    </source>
</evidence>
<keyword evidence="12" id="KW-0934">Plastid</keyword>
<feature type="domain" description="FDX-ACB" evidence="10">
    <location>
        <begin position="674"/>
        <end position="767"/>
    </location>
</feature>
<evidence type="ECO:0000256" key="7">
    <source>
        <dbReference type="ARBA" id="ARBA00022842"/>
    </source>
</evidence>